<dbReference type="InterPro" id="IPR038168">
    <property type="entry name" value="TF_DP_C_sf"/>
</dbReference>
<dbReference type="GO" id="GO:0005737">
    <property type="term" value="C:cytoplasm"/>
    <property type="evidence" value="ECO:0007669"/>
    <property type="project" value="UniProtKB-SubCell"/>
</dbReference>
<keyword evidence="11" id="KW-0863">Zinc-finger</keyword>
<feature type="region of interest" description="Disordered" evidence="13">
    <location>
        <begin position="328"/>
        <end position="368"/>
    </location>
</feature>
<keyword evidence="16" id="KW-1185">Reference proteome</keyword>
<comment type="subcellular location">
    <subcellularLocation>
        <location evidence="2">Cytoplasm</location>
    </subcellularLocation>
    <subcellularLocation>
        <location evidence="1 11 12">Nucleus</location>
    </subcellularLocation>
</comment>
<dbReference type="InterPro" id="IPR003851">
    <property type="entry name" value="Znf_Dof"/>
</dbReference>
<dbReference type="SUPFAM" id="SSF144074">
    <property type="entry name" value="E2F-DP heterodimerization region"/>
    <property type="match status" value="1"/>
</dbReference>
<dbReference type="Pfam" id="PF02319">
    <property type="entry name" value="WHD_E2F_TDP"/>
    <property type="match status" value="1"/>
</dbReference>
<dbReference type="InterPro" id="IPR037241">
    <property type="entry name" value="E2F-DP_heterodim"/>
</dbReference>
<evidence type="ECO:0000256" key="1">
    <source>
        <dbReference type="ARBA" id="ARBA00004123"/>
    </source>
</evidence>
<evidence type="ECO:0000256" key="4">
    <source>
        <dbReference type="ARBA" id="ARBA00022490"/>
    </source>
</evidence>
<dbReference type="EMBL" id="LR999456">
    <property type="protein sequence ID" value="CAE6085571.1"/>
    <property type="molecule type" value="Genomic_DNA"/>
</dbReference>
<evidence type="ECO:0000313" key="16">
    <source>
        <dbReference type="Proteomes" id="UP000682877"/>
    </source>
</evidence>
<comment type="similarity">
    <text evidence="3 12">Belongs to the E2F/DP family.</text>
</comment>
<dbReference type="SMART" id="SM01372">
    <property type="entry name" value="E2F_TDP"/>
    <property type="match status" value="1"/>
</dbReference>
<keyword evidence="11" id="KW-0479">Metal-binding</keyword>
<evidence type="ECO:0000256" key="6">
    <source>
        <dbReference type="ARBA" id="ARBA00023054"/>
    </source>
</evidence>
<dbReference type="GO" id="GO:0008270">
    <property type="term" value="F:zinc ion binding"/>
    <property type="evidence" value="ECO:0007669"/>
    <property type="project" value="UniProtKB-KW"/>
</dbReference>
<evidence type="ECO:0000313" key="15">
    <source>
        <dbReference type="EMBL" id="CAE6085571.1"/>
    </source>
</evidence>
<evidence type="ECO:0000256" key="9">
    <source>
        <dbReference type="ARBA" id="ARBA00023242"/>
    </source>
</evidence>
<keyword evidence="11" id="KW-0862">Zinc</keyword>
<proteinExistence type="inferred from homology"/>
<dbReference type="Pfam" id="PF02701">
    <property type="entry name" value="Zn_ribbon_Dof"/>
    <property type="match status" value="1"/>
</dbReference>
<keyword evidence="10" id="KW-0131">Cell cycle</keyword>
<evidence type="ECO:0000256" key="11">
    <source>
        <dbReference type="PROSITE-ProRule" id="PRU00071"/>
    </source>
</evidence>
<dbReference type="InterPro" id="IPR014889">
    <property type="entry name" value="Transc_factor_DP_C"/>
</dbReference>
<evidence type="ECO:0000256" key="8">
    <source>
        <dbReference type="ARBA" id="ARBA00023163"/>
    </source>
</evidence>
<organism evidence="15 16">
    <name type="scientific">Arabidopsis arenosa</name>
    <name type="common">Sand rock-cress</name>
    <name type="synonym">Cardaminopsis arenosa</name>
    <dbReference type="NCBI Taxonomy" id="38785"/>
    <lineage>
        <taxon>Eukaryota</taxon>
        <taxon>Viridiplantae</taxon>
        <taxon>Streptophyta</taxon>
        <taxon>Embryophyta</taxon>
        <taxon>Tracheophyta</taxon>
        <taxon>Spermatophyta</taxon>
        <taxon>Magnoliopsida</taxon>
        <taxon>eudicotyledons</taxon>
        <taxon>Gunneridae</taxon>
        <taxon>Pentapetalae</taxon>
        <taxon>rosids</taxon>
        <taxon>malvids</taxon>
        <taxon>Brassicales</taxon>
        <taxon>Brassicaceae</taxon>
        <taxon>Camelineae</taxon>
        <taxon>Arabidopsis</taxon>
    </lineage>
</organism>
<dbReference type="AlphaFoldDB" id="A0A8S2ALU5"/>
<evidence type="ECO:0000256" key="2">
    <source>
        <dbReference type="ARBA" id="ARBA00004496"/>
    </source>
</evidence>
<evidence type="ECO:0000256" key="7">
    <source>
        <dbReference type="ARBA" id="ARBA00023125"/>
    </source>
</evidence>
<feature type="region of interest" description="Disordered" evidence="13">
    <location>
        <begin position="429"/>
        <end position="471"/>
    </location>
</feature>
<sequence length="694" mass="75839">MSMEMELFVTPEKQRQHPSVSVEKTPVRRKLIVDDDSEIGSEKKGQSRTSGGGLRQFSVMVCQKLEAKKITTYKEVADEIISDFATIKQNAEKPLNENEYNEKNIRRRVYDALNVFMALDIIARDKKEIRWKGLPITCKRDVEEVKMDRNKVMSSVQKKAAFLKELREKVSSLESLMSRNQEMVGKTQGPAEGFTLPFILLETNPHAVVEIEISEDMQLVHLDFNSTPFSVHDDAYILKLMQEQKQQQNRVSSSSSTHHQSQHSSAHSSSSSCIASGTSGPREDIIKEERSKMVFTSFPTYPDHSSNWQQQHQPITTTVGFTGNNNINQQFLPHHPLPPQPQQTPPQLHHNNGNGGGSGPGGPGVLIRPGSMAERARLANIPLPETALKCPRCDSTNTKFCYFNNYSLTQPRHFCKACRRYWTRGGALRSVPVGGGCRRNKRTKNSSGGGGGGGSTSSGNSKSQDSATSNDQYHHRAMANNQMGPPSSSSSLSSLLSSYNAGLIPGHDHNNNNNNNNILGLGSSLPPLKLMPPLDFTDNFTLQYGAVSAPSYHIGGGSSGGAAALLTGFDQWRFPATNQLPLGGLDPFDHQIEQQNPGYGLVTGSGQYRPKNIFHNLISSSSSASSAMVTATASQLASVKMEDSNNQLNLSRQLFGNEQQLWNIHGAAAASTAAATSSWSDVSNNFSSSSTSNI</sequence>
<dbReference type="CDD" id="cd14458">
    <property type="entry name" value="DP_DD"/>
    <property type="match status" value="1"/>
</dbReference>
<accession>A0A8S2ALU5</accession>
<feature type="domain" description="Dof-type" evidence="14">
    <location>
        <begin position="388"/>
        <end position="442"/>
    </location>
</feature>
<keyword evidence="9 11" id="KW-0539">Nucleus</keyword>
<keyword evidence="8 12" id="KW-0804">Transcription</keyword>
<dbReference type="FunFam" id="1.10.10.10:FF:000187">
    <property type="entry name" value="Transcription factor-like protein DPB"/>
    <property type="match status" value="1"/>
</dbReference>
<evidence type="ECO:0000256" key="13">
    <source>
        <dbReference type="SAM" id="MobiDB-lite"/>
    </source>
</evidence>
<dbReference type="InterPro" id="IPR015648">
    <property type="entry name" value="Transcrpt_fac_DP"/>
</dbReference>
<feature type="region of interest" description="Disordered" evidence="13">
    <location>
        <begin position="243"/>
        <end position="281"/>
    </location>
</feature>
<reference evidence="15" key="1">
    <citation type="submission" date="2021-01" db="EMBL/GenBank/DDBJ databases">
        <authorList>
            <person name="Bezrukov I."/>
        </authorList>
    </citation>
    <scope>NUCLEOTIDE SEQUENCE</scope>
</reference>
<dbReference type="GO" id="GO:0051726">
    <property type="term" value="P:regulation of cell cycle"/>
    <property type="evidence" value="ECO:0007669"/>
    <property type="project" value="InterPro"/>
</dbReference>
<dbReference type="InterPro" id="IPR036390">
    <property type="entry name" value="WH_DNA-bd_sf"/>
</dbReference>
<feature type="region of interest" description="Disordered" evidence="13">
    <location>
        <begin position="1"/>
        <end position="24"/>
    </location>
</feature>
<dbReference type="PROSITE" id="PS50884">
    <property type="entry name" value="ZF_DOF_2"/>
    <property type="match status" value="1"/>
</dbReference>
<dbReference type="Pfam" id="PF08781">
    <property type="entry name" value="DP"/>
    <property type="match status" value="1"/>
</dbReference>
<feature type="compositionally biased region" description="Pro residues" evidence="13">
    <location>
        <begin position="335"/>
        <end position="344"/>
    </location>
</feature>
<keyword evidence="6" id="KW-0175">Coiled coil</keyword>
<evidence type="ECO:0000256" key="3">
    <source>
        <dbReference type="ARBA" id="ARBA00010940"/>
    </source>
</evidence>
<keyword evidence="4" id="KW-0963">Cytoplasm</keyword>
<evidence type="ECO:0000256" key="12">
    <source>
        <dbReference type="RuleBase" id="RU003796"/>
    </source>
</evidence>
<keyword evidence="7 11" id="KW-0238">DNA-binding</keyword>
<dbReference type="Proteomes" id="UP000682877">
    <property type="component" value="Chromosome 6"/>
</dbReference>
<dbReference type="PANTHER" id="PTHR12548">
    <property type="entry name" value="TRANSCRIPTION FACTOR DP"/>
    <property type="match status" value="1"/>
</dbReference>
<feature type="compositionally biased region" description="Gly residues" evidence="13">
    <location>
        <begin position="447"/>
        <end position="456"/>
    </location>
</feature>
<dbReference type="GO" id="GO:0070176">
    <property type="term" value="C:DRM complex"/>
    <property type="evidence" value="ECO:0007669"/>
    <property type="project" value="UniProtKB-ARBA"/>
</dbReference>
<gene>
    <name evidence="15" type="ORF">AARE701A_LOCUS14271</name>
</gene>
<evidence type="ECO:0000256" key="10">
    <source>
        <dbReference type="ARBA" id="ARBA00023306"/>
    </source>
</evidence>
<dbReference type="SUPFAM" id="SSF46785">
    <property type="entry name" value="Winged helix' DNA-binding domain"/>
    <property type="match status" value="1"/>
</dbReference>
<keyword evidence="5 12" id="KW-0805">Transcription regulation</keyword>
<evidence type="ECO:0000256" key="5">
    <source>
        <dbReference type="ARBA" id="ARBA00023015"/>
    </source>
</evidence>
<feature type="compositionally biased region" description="Gly residues" evidence="13">
    <location>
        <begin position="353"/>
        <end position="364"/>
    </location>
</feature>
<dbReference type="InterPro" id="IPR003316">
    <property type="entry name" value="E2F_WHTH_DNA-bd_dom"/>
</dbReference>
<evidence type="ECO:0000259" key="14">
    <source>
        <dbReference type="PROSITE" id="PS50884"/>
    </source>
</evidence>
<dbReference type="Gene3D" id="1.20.140.80">
    <property type="entry name" value="Transcription factor DP"/>
    <property type="match status" value="1"/>
</dbReference>
<dbReference type="GO" id="GO:0000981">
    <property type="term" value="F:DNA-binding transcription factor activity, RNA polymerase II-specific"/>
    <property type="evidence" value="ECO:0007669"/>
    <property type="project" value="TreeGrafter"/>
</dbReference>
<dbReference type="InterPro" id="IPR036388">
    <property type="entry name" value="WH-like_DNA-bd_sf"/>
</dbReference>
<dbReference type="PROSITE" id="PS01361">
    <property type="entry name" value="ZF_DOF_1"/>
    <property type="match status" value="1"/>
</dbReference>
<feature type="compositionally biased region" description="Low complexity" evidence="13">
    <location>
        <begin position="252"/>
        <end position="280"/>
    </location>
</feature>
<protein>
    <recommendedName>
        <fullName evidence="14">Dof-type domain-containing protein</fullName>
    </recommendedName>
</protein>
<dbReference type="Gene3D" id="1.10.10.10">
    <property type="entry name" value="Winged helix-like DNA-binding domain superfamily/Winged helix DNA-binding domain"/>
    <property type="match status" value="1"/>
</dbReference>
<name>A0A8S2ALU5_ARAAE</name>
<dbReference type="FunFam" id="1.20.140.80:FF:000004">
    <property type="entry name" value="Transcription factor-like protein DPA"/>
    <property type="match status" value="1"/>
</dbReference>
<dbReference type="PANTHER" id="PTHR12548:SF19">
    <property type="entry name" value="TRANSCRIPTION FACTOR-LIKE PROTEIN DPA"/>
    <property type="match status" value="1"/>
</dbReference>
<dbReference type="SMART" id="SM01138">
    <property type="entry name" value="DP"/>
    <property type="match status" value="1"/>
</dbReference>
<dbReference type="GO" id="GO:0000977">
    <property type="term" value="F:RNA polymerase II transcription regulatory region sequence-specific DNA binding"/>
    <property type="evidence" value="ECO:0007669"/>
    <property type="project" value="TreeGrafter"/>
</dbReference>